<proteinExistence type="predicted"/>
<sequence>MSLSSNVFDTALIFEGGAMRASYTAPVVNVLLKNDIYFDWTAGISAGSTNTVNYVSRDSRRARLSFTDFAGDPNFGNFRTFLRGEGLFNANYIYQQTSGPDEALPFNSKVFFSNPARLRIGGFNAETGETAYWGREDLSTNADIMKKVQASSTMPGLMPVVDIDGVQWVDGAIGSSGGVALDAAEADGFERFLVIMTRPRNYWKSVPRNTKFFERHFRKYPAVAEALITRHVRYNATKEKLLELEKHGRAVLFFPENMMVGTAERNINKLRANYIAGLDQAKRDLPIWKDFVGL</sequence>
<dbReference type="PROSITE" id="PS51635">
    <property type="entry name" value="PNPLA"/>
    <property type="match status" value="1"/>
</dbReference>
<dbReference type="EMBL" id="CP034593">
    <property type="protein sequence ID" value="AZQ75949.1"/>
    <property type="molecule type" value="Genomic_DNA"/>
</dbReference>
<keyword evidence="5" id="KW-1185">Reference proteome</keyword>
<dbReference type="KEGG" id="flh:EJ997_00045"/>
<organism evidence="4 5">
    <name type="scientific">Flaviflexus ciconiae</name>
    <dbReference type="NCBI Taxonomy" id="2496867"/>
    <lineage>
        <taxon>Bacteria</taxon>
        <taxon>Bacillati</taxon>
        <taxon>Actinomycetota</taxon>
        <taxon>Actinomycetes</taxon>
        <taxon>Actinomycetales</taxon>
        <taxon>Actinomycetaceae</taxon>
        <taxon>Flaviflexus</taxon>
    </lineage>
</organism>
<feature type="short sequence motif" description="GXSXG" evidence="2">
    <location>
        <begin position="43"/>
        <end position="47"/>
    </location>
</feature>
<dbReference type="InterPro" id="IPR045943">
    <property type="entry name" value="DUF6363"/>
</dbReference>
<evidence type="ECO:0000313" key="4">
    <source>
        <dbReference type="EMBL" id="AZQ75949.1"/>
    </source>
</evidence>
<evidence type="ECO:0000256" key="1">
    <source>
        <dbReference type="ARBA" id="ARBA00023098"/>
    </source>
</evidence>
<dbReference type="Proteomes" id="UP000280344">
    <property type="component" value="Chromosome"/>
</dbReference>
<feature type="domain" description="PNPLA" evidence="3">
    <location>
        <begin position="12"/>
        <end position="184"/>
    </location>
</feature>
<reference evidence="4 5" key="1">
    <citation type="submission" date="2018-12" db="EMBL/GenBank/DDBJ databases">
        <title>Complete genome sequence of Flaviflexus sp. H23T48.</title>
        <authorList>
            <person name="Bae J.-W."/>
            <person name="Lee J.-Y."/>
        </authorList>
    </citation>
    <scope>NUCLEOTIDE SEQUENCE [LARGE SCALE GENOMIC DNA]</scope>
    <source>
        <strain evidence="4 5">H23T48</strain>
    </source>
</reference>
<dbReference type="AlphaFoldDB" id="A0A3Q9G2I7"/>
<dbReference type="GO" id="GO:0016042">
    <property type="term" value="P:lipid catabolic process"/>
    <property type="evidence" value="ECO:0007669"/>
    <property type="project" value="UniProtKB-UniRule"/>
</dbReference>
<dbReference type="Pfam" id="PF01734">
    <property type="entry name" value="Patatin"/>
    <property type="match status" value="1"/>
</dbReference>
<evidence type="ECO:0000313" key="5">
    <source>
        <dbReference type="Proteomes" id="UP000280344"/>
    </source>
</evidence>
<dbReference type="InterPro" id="IPR016035">
    <property type="entry name" value="Acyl_Trfase/lysoPLipase"/>
</dbReference>
<feature type="active site" description="Proton acceptor" evidence="2">
    <location>
        <position position="170"/>
    </location>
</feature>
<gene>
    <name evidence="4" type="ORF">EJ997_00045</name>
</gene>
<dbReference type="OrthoDB" id="9802424at2"/>
<dbReference type="RefSeq" id="WP_126702759.1">
    <property type="nucleotide sequence ID" value="NZ_CP034593.1"/>
</dbReference>
<comment type="caution">
    <text evidence="2">Lacks conserved residue(s) required for the propagation of feature annotation.</text>
</comment>
<name>A0A3Q9G2I7_9ACTO</name>
<keyword evidence="1 2" id="KW-0443">Lipid metabolism</keyword>
<keyword evidence="2" id="KW-0378">Hydrolase</keyword>
<dbReference type="GO" id="GO:0016787">
    <property type="term" value="F:hydrolase activity"/>
    <property type="evidence" value="ECO:0007669"/>
    <property type="project" value="UniProtKB-UniRule"/>
</dbReference>
<accession>A0A3Q9G2I7</accession>
<dbReference type="Pfam" id="PF19890">
    <property type="entry name" value="DUF6363"/>
    <property type="match status" value="1"/>
</dbReference>
<dbReference type="SUPFAM" id="SSF52151">
    <property type="entry name" value="FabD/lysophospholipase-like"/>
    <property type="match status" value="1"/>
</dbReference>
<dbReference type="InterPro" id="IPR002641">
    <property type="entry name" value="PNPLA_dom"/>
</dbReference>
<evidence type="ECO:0000256" key="2">
    <source>
        <dbReference type="PROSITE-ProRule" id="PRU01161"/>
    </source>
</evidence>
<protein>
    <submittedName>
        <fullName evidence="4">Patatin family protein</fullName>
    </submittedName>
</protein>
<keyword evidence="2" id="KW-0442">Lipid degradation</keyword>
<dbReference type="CDD" id="cd07208">
    <property type="entry name" value="Pat_hypo_Ecoli_yjju_like"/>
    <property type="match status" value="1"/>
</dbReference>
<feature type="active site" description="Nucleophile" evidence="2">
    <location>
        <position position="45"/>
    </location>
</feature>
<feature type="short sequence motif" description="DGA/G" evidence="2">
    <location>
        <begin position="170"/>
        <end position="172"/>
    </location>
</feature>
<evidence type="ECO:0000259" key="3">
    <source>
        <dbReference type="PROSITE" id="PS51635"/>
    </source>
</evidence>
<dbReference type="InterPro" id="IPR037483">
    <property type="entry name" value="YjjU-like"/>
</dbReference>
<dbReference type="Gene3D" id="3.40.1090.10">
    <property type="entry name" value="Cytosolic phospholipase A2 catalytic domain"/>
    <property type="match status" value="2"/>
</dbReference>